<proteinExistence type="predicted"/>
<feature type="region of interest" description="Disordered" evidence="1">
    <location>
        <begin position="259"/>
        <end position="322"/>
    </location>
</feature>
<dbReference type="InParanoid" id="F0YIE4"/>
<organism evidence="3">
    <name type="scientific">Aureococcus anophagefferens</name>
    <name type="common">Harmful bloom alga</name>
    <dbReference type="NCBI Taxonomy" id="44056"/>
    <lineage>
        <taxon>Eukaryota</taxon>
        <taxon>Sar</taxon>
        <taxon>Stramenopiles</taxon>
        <taxon>Ochrophyta</taxon>
        <taxon>Pelagophyceae</taxon>
        <taxon>Pelagomonadales</taxon>
        <taxon>Pelagomonadaceae</taxon>
        <taxon>Aureococcus</taxon>
    </lineage>
</organism>
<gene>
    <name evidence="2" type="ORF">AURANDRAFT_66678</name>
</gene>
<evidence type="ECO:0000313" key="2">
    <source>
        <dbReference type="EMBL" id="EGB05048.1"/>
    </source>
</evidence>
<evidence type="ECO:0000256" key="1">
    <source>
        <dbReference type="SAM" id="MobiDB-lite"/>
    </source>
</evidence>
<keyword evidence="3" id="KW-1185">Reference proteome</keyword>
<dbReference type="Proteomes" id="UP000002729">
    <property type="component" value="Unassembled WGS sequence"/>
</dbReference>
<reference evidence="2 3" key="1">
    <citation type="journal article" date="2011" name="Proc. Natl. Acad. Sci. U.S.A.">
        <title>Niche of harmful alga Aureococcus anophagefferens revealed through ecogenomics.</title>
        <authorList>
            <person name="Gobler C.J."/>
            <person name="Berry D.L."/>
            <person name="Dyhrman S.T."/>
            <person name="Wilhelm S.W."/>
            <person name="Salamov A."/>
            <person name="Lobanov A.V."/>
            <person name="Zhang Y."/>
            <person name="Collier J.L."/>
            <person name="Wurch L.L."/>
            <person name="Kustka A.B."/>
            <person name="Dill B.D."/>
            <person name="Shah M."/>
            <person name="VerBerkmoes N.C."/>
            <person name="Kuo A."/>
            <person name="Terry A."/>
            <person name="Pangilinan J."/>
            <person name="Lindquist E.A."/>
            <person name="Lucas S."/>
            <person name="Paulsen I.T."/>
            <person name="Hattenrath-Lehmann T.K."/>
            <person name="Talmage S.C."/>
            <person name="Walker E.A."/>
            <person name="Koch F."/>
            <person name="Burson A.M."/>
            <person name="Marcoval M.A."/>
            <person name="Tang Y.Z."/>
            <person name="Lecleir G.R."/>
            <person name="Coyne K.J."/>
            <person name="Berg G.M."/>
            <person name="Bertrand E.M."/>
            <person name="Saito M.A."/>
            <person name="Gladyshev V.N."/>
            <person name="Grigoriev I.V."/>
        </authorList>
    </citation>
    <scope>NUCLEOTIDE SEQUENCE [LARGE SCALE GENOMIC DNA]</scope>
    <source>
        <strain evidence="3">CCMP 1984</strain>
    </source>
</reference>
<dbReference type="GeneID" id="20225896"/>
<protein>
    <submittedName>
        <fullName evidence="2">Uncharacterized protein</fullName>
    </submittedName>
</protein>
<dbReference type="RefSeq" id="XP_009040177.1">
    <property type="nucleotide sequence ID" value="XM_009041929.1"/>
</dbReference>
<accession>F0YIE4</accession>
<dbReference type="KEGG" id="aaf:AURANDRAFT_66678"/>
<evidence type="ECO:0000313" key="3">
    <source>
        <dbReference type="Proteomes" id="UP000002729"/>
    </source>
</evidence>
<sequence length="422" mass="45767">MSTLGEQLAVLEETVLHLRVEHAQLVGRLAELSDTMAANIEDRDRVIGAKTQVIEDLEAQKAGIVKEREDLREGHARAMAAVEDGERAADLEAKRQTDEILSQLELLTAYQAMKVEVTRKLGEAHANFDAASARRAADMEALEERVKADELHWVAEMTRSAEAGAKAQREMIAKVSHTYATLQREHGDMRAVVADQARELDALLAENAARARTRDARLLEYASLAEMNDLSRAKLRDMGSLSGAGFVNFDASTIVTRDSASLVESKAPRPPPGAAGGSPRRGGHLAHDDEGSRPRRPRGASFEDDEPAEDAAPPSAEPPPDFEMLAYLYAPMKTCAWVERKPKKRCRKKGATGARALTECVRACASCPSEGACVDDSTWSHTNKKNKKLDCVSVARNPARRCGIDGARDACAKTCGACEATA</sequence>
<dbReference type="EMBL" id="GL833144">
    <property type="protein sequence ID" value="EGB05048.1"/>
    <property type="molecule type" value="Genomic_DNA"/>
</dbReference>
<name>F0YIE4_AURAN</name>
<dbReference type="AlphaFoldDB" id="F0YIE4"/>